<dbReference type="InterPro" id="IPR045337">
    <property type="entry name" value="MmgE_PrpD_C"/>
</dbReference>
<dbReference type="AlphaFoldDB" id="A0AAJ1U4G3"/>
<dbReference type="PANTHER" id="PTHR16943">
    <property type="entry name" value="2-METHYLCITRATE DEHYDRATASE-RELATED"/>
    <property type="match status" value="1"/>
</dbReference>
<evidence type="ECO:0000313" key="4">
    <source>
        <dbReference type="EMBL" id="MDQ1105705.1"/>
    </source>
</evidence>
<dbReference type="InterPro" id="IPR005656">
    <property type="entry name" value="MmgE_PrpD"/>
</dbReference>
<name>A0AAJ1U4G3_9ACTN</name>
<dbReference type="Gene3D" id="3.30.1330.120">
    <property type="entry name" value="2-methylcitrate dehydratase PrpD"/>
    <property type="match status" value="1"/>
</dbReference>
<dbReference type="RefSeq" id="WP_307202199.1">
    <property type="nucleotide sequence ID" value="NZ_JAUTAN010000001.1"/>
</dbReference>
<comment type="caution">
    <text evidence="4">The sequence shown here is derived from an EMBL/GenBank/DDBJ whole genome shotgun (WGS) entry which is preliminary data.</text>
</comment>
<reference evidence="4" key="1">
    <citation type="submission" date="2023-07" db="EMBL/GenBank/DDBJ databases">
        <title>Functional and genomic diversity of the sorghum phyllosphere microbiome.</title>
        <authorList>
            <person name="Shade A."/>
        </authorList>
    </citation>
    <scope>NUCLEOTIDE SEQUENCE</scope>
    <source>
        <strain evidence="4">SORGH_AS_1067</strain>
    </source>
</reference>
<feature type="domain" description="MmgE/PrpD C-terminal" evidence="3">
    <location>
        <begin position="285"/>
        <end position="447"/>
    </location>
</feature>
<proteinExistence type="inferred from homology"/>
<dbReference type="EMBL" id="JAUTAN010000001">
    <property type="protein sequence ID" value="MDQ1105705.1"/>
    <property type="molecule type" value="Genomic_DNA"/>
</dbReference>
<dbReference type="PANTHER" id="PTHR16943:SF8">
    <property type="entry name" value="2-METHYLCITRATE DEHYDRATASE"/>
    <property type="match status" value="1"/>
</dbReference>
<evidence type="ECO:0000313" key="5">
    <source>
        <dbReference type="Proteomes" id="UP001239215"/>
    </source>
</evidence>
<dbReference type="GO" id="GO:0016829">
    <property type="term" value="F:lyase activity"/>
    <property type="evidence" value="ECO:0007669"/>
    <property type="project" value="InterPro"/>
</dbReference>
<feature type="domain" description="MmgE/PrpD N-terminal" evidence="2">
    <location>
        <begin position="21"/>
        <end position="260"/>
    </location>
</feature>
<dbReference type="InterPro" id="IPR036148">
    <property type="entry name" value="MmgE/PrpD_sf"/>
</dbReference>
<evidence type="ECO:0000259" key="2">
    <source>
        <dbReference type="Pfam" id="PF03972"/>
    </source>
</evidence>
<comment type="similarity">
    <text evidence="1">Belongs to the PrpD family.</text>
</comment>
<protein>
    <submittedName>
        <fullName evidence="4">2-methylcitrate dehydratase PrpD</fullName>
    </submittedName>
</protein>
<dbReference type="InterPro" id="IPR045336">
    <property type="entry name" value="MmgE_PrpD_N"/>
</dbReference>
<dbReference type="SUPFAM" id="SSF103378">
    <property type="entry name" value="2-methylcitrate dehydratase PrpD"/>
    <property type="match status" value="1"/>
</dbReference>
<dbReference type="InterPro" id="IPR042188">
    <property type="entry name" value="MmgE/PrpD_sf_2"/>
</dbReference>
<dbReference type="Pfam" id="PF19305">
    <property type="entry name" value="MmgE_PrpD_C"/>
    <property type="match status" value="1"/>
</dbReference>
<organism evidence="4 5">
    <name type="scientific">Nocardioides zeae</name>
    <dbReference type="NCBI Taxonomy" id="1457234"/>
    <lineage>
        <taxon>Bacteria</taxon>
        <taxon>Bacillati</taxon>
        <taxon>Actinomycetota</taxon>
        <taxon>Actinomycetes</taxon>
        <taxon>Propionibacteriales</taxon>
        <taxon>Nocardioidaceae</taxon>
        <taxon>Nocardioides</taxon>
    </lineage>
</organism>
<gene>
    <name evidence="4" type="ORF">QE405_002989</name>
</gene>
<dbReference type="Proteomes" id="UP001239215">
    <property type="component" value="Unassembled WGS sequence"/>
</dbReference>
<dbReference type="Pfam" id="PF03972">
    <property type="entry name" value="MmgE_PrpD_N"/>
    <property type="match status" value="1"/>
</dbReference>
<dbReference type="Gene3D" id="1.10.4100.10">
    <property type="entry name" value="2-methylcitrate dehydratase PrpD"/>
    <property type="match status" value="1"/>
</dbReference>
<dbReference type="InterPro" id="IPR042183">
    <property type="entry name" value="MmgE/PrpD_sf_1"/>
</dbReference>
<evidence type="ECO:0000259" key="3">
    <source>
        <dbReference type="Pfam" id="PF19305"/>
    </source>
</evidence>
<sequence>MGQTTETEQGAAAQARPAATERLAAMVAGVTAEDLPPAVLDSVRRCLLDYIGCSLYGSTLPWSAAVRAVALAEGATGPALVVGTSATGSPTAAAMANGTAAHAFEIDDLHEAGCLHPGAVVFPAAMALLPHSDEADGATFLAAVVAGYEVGARLGSVLGIAHFLRGFHPQGTIGAVAAAAAAARALGLDVTRTRHALAIAASQGAGLMGAQEEGMVKRFHSGWAAQSGVYAALLAAQGLEGSHDILEAEFGGFVASLRGDVVQWDALEPAADGSWEIDRVGFKAYASCAVIHPALALVTELLRAHDLGRDDVASIDIDVPTDAFVHCGFETQTFDAVSAQMSFSFAVAVLVAHGETGGAAFTPERLDDPLVHAVAARVRVRPDEDFDARGEAFRFSTRVTLGTHDGRRLVTESVHRPGSPQLPLSTAQLVAKFRELALAVPEVDAERVAACVLEGDANRLLDVTRLLQVGGAA</sequence>
<accession>A0AAJ1U4G3</accession>
<evidence type="ECO:0000256" key="1">
    <source>
        <dbReference type="ARBA" id="ARBA00006174"/>
    </source>
</evidence>